<dbReference type="InterPro" id="IPR029063">
    <property type="entry name" value="SAM-dependent_MTases_sf"/>
</dbReference>
<keyword evidence="2 9" id="KW-0963">Cytoplasm</keyword>
<dbReference type="InterPro" id="IPR019614">
    <property type="entry name" value="SAM-dep_methyl-trfase"/>
</dbReference>
<dbReference type="Gene3D" id="2.30.130.10">
    <property type="entry name" value="PUA domain"/>
    <property type="match status" value="1"/>
</dbReference>
<dbReference type="InterPro" id="IPR015947">
    <property type="entry name" value="PUA-like_sf"/>
</dbReference>
<dbReference type="CDD" id="cd21153">
    <property type="entry name" value="PUA_RlmI"/>
    <property type="match status" value="1"/>
</dbReference>
<evidence type="ECO:0000259" key="10">
    <source>
        <dbReference type="SMART" id="SM00359"/>
    </source>
</evidence>
<dbReference type="Pfam" id="PF10672">
    <property type="entry name" value="Methyltrans_SAM"/>
    <property type="match status" value="1"/>
</dbReference>
<dbReference type="SUPFAM" id="SSF88697">
    <property type="entry name" value="PUA domain-like"/>
    <property type="match status" value="1"/>
</dbReference>
<dbReference type="PANTHER" id="PTHR42873">
    <property type="entry name" value="RIBOSOMAL RNA LARGE SUBUNIT METHYLTRANSFERASE"/>
    <property type="match status" value="1"/>
</dbReference>
<evidence type="ECO:0000313" key="11">
    <source>
        <dbReference type="EMBL" id="BCV43681.1"/>
    </source>
</evidence>
<evidence type="ECO:0000256" key="7">
    <source>
        <dbReference type="ARBA" id="ARBA00022884"/>
    </source>
</evidence>
<sequence>MKSQSGHQDPVADTPDRRIMVLKIKLRPGREKSLLRHHPWVFSSGIHNIKGKPQMGETVEVVAHDGRWLGRGSWSPESQIQVRVWSFNRDEEIDREFFKRRIVRAQKGRDALIAEQGLTGYRLIAAESDGLPGITIDKYANVLVCQLLSAGADYWRDTLVSVLSELYPDCAIYERSDVESRKKEGLELVTGLLHGELPAMPVVIEENGIKIAVDVTKGHKTGFYLDQRDNRAMAARFVKGKSVLNCFCYTGTFGLYAAKGGAASIENVDVSKLALDTAKQNMALNQLDDSHVHYHEADVFKLLRQYRDEGRKFDVIVLDPPKFADNKAQLNGACRGYKDINMIAMQLLQPGGTLLTFSCSGLMQADLFQKIVADAALDAKRELQFIERLSQASDHPIGGAFPEGFYLKGLVARVW</sequence>
<evidence type="ECO:0000256" key="9">
    <source>
        <dbReference type="HAMAP-Rule" id="MF_01857"/>
    </source>
</evidence>
<gene>
    <name evidence="9 11" type="primary">rlmI</name>
    <name evidence="11" type="ORF">TUM17379_06990</name>
</gene>
<dbReference type="CDD" id="cd02440">
    <property type="entry name" value="AdoMet_MTases"/>
    <property type="match status" value="1"/>
</dbReference>
<dbReference type="SMART" id="SM00359">
    <property type="entry name" value="PUA"/>
    <property type="match status" value="1"/>
</dbReference>
<dbReference type="EMBL" id="AP024613">
    <property type="protein sequence ID" value="BCV43681.1"/>
    <property type="molecule type" value="Genomic_DNA"/>
</dbReference>
<comment type="function">
    <text evidence="9">Specifically methylates the cytosine at position 1962 (m5C1962) of 23S rRNA.</text>
</comment>
<comment type="similarity">
    <text evidence="8 9">Belongs to the methyltransferase superfamily. RlmI family.</text>
</comment>
<accession>A0AAD1NLU5</accession>
<evidence type="ECO:0000313" key="12">
    <source>
        <dbReference type="Proteomes" id="UP000825078"/>
    </source>
</evidence>
<protein>
    <recommendedName>
        <fullName evidence="9">Ribosomal RNA large subunit methyltransferase I</fullName>
        <ecNumber evidence="9">2.1.1.191</ecNumber>
    </recommendedName>
    <alternativeName>
        <fullName evidence="9">23S rRNA m5C1962 methyltransferase</fullName>
    </alternativeName>
    <alternativeName>
        <fullName evidence="9">rRNA (cytosine-C(5)-)-methyltransferase RlmI</fullName>
    </alternativeName>
</protein>
<evidence type="ECO:0000256" key="6">
    <source>
        <dbReference type="ARBA" id="ARBA00022691"/>
    </source>
</evidence>
<comment type="catalytic activity">
    <reaction evidence="9">
        <text>cytidine(1962) in 23S rRNA + S-adenosyl-L-methionine = 5-methylcytidine(1962) in 23S rRNA + S-adenosyl-L-homocysteine + H(+)</text>
        <dbReference type="Rhea" id="RHEA:42912"/>
        <dbReference type="Rhea" id="RHEA-COMP:10382"/>
        <dbReference type="Rhea" id="RHEA-COMP:10386"/>
        <dbReference type="ChEBI" id="CHEBI:15378"/>
        <dbReference type="ChEBI" id="CHEBI:57856"/>
        <dbReference type="ChEBI" id="CHEBI:59789"/>
        <dbReference type="ChEBI" id="CHEBI:74483"/>
        <dbReference type="ChEBI" id="CHEBI:82748"/>
        <dbReference type="EC" id="2.1.1.191"/>
    </reaction>
</comment>
<reference evidence="11" key="1">
    <citation type="submission" date="2021-05" db="EMBL/GenBank/DDBJ databases">
        <title>Molecular characterization for Shewanella algae harboring chromosomal blaOXA-55-like strains isolated from clinical and environment sample.</title>
        <authorList>
            <person name="Ohama Y."/>
            <person name="Aoki K."/>
            <person name="Harada S."/>
            <person name="Moriya K."/>
            <person name="Ishii Y."/>
            <person name="Tateda K."/>
        </authorList>
    </citation>
    <scope>NUCLEOTIDE SEQUENCE</scope>
    <source>
        <strain evidence="11">TUM17379</strain>
    </source>
</reference>
<dbReference type="GO" id="GO:0016434">
    <property type="term" value="F:rRNA (cytosine) methyltransferase activity"/>
    <property type="evidence" value="ECO:0007669"/>
    <property type="project" value="UniProtKB-UniRule"/>
</dbReference>
<evidence type="ECO:0000256" key="4">
    <source>
        <dbReference type="ARBA" id="ARBA00022603"/>
    </source>
</evidence>
<dbReference type="AlphaFoldDB" id="A0AAD1NLU5"/>
<dbReference type="Gene3D" id="3.40.50.150">
    <property type="entry name" value="Vaccinia Virus protein VP39"/>
    <property type="match status" value="1"/>
</dbReference>
<dbReference type="GO" id="GO:0005737">
    <property type="term" value="C:cytoplasm"/>
    <property type="evidence" value="ECO:0007669"/>
    <property type="project" value="UniProtKB-SubCell"/>
</dbReference>
<keyword evidence="3 9" id="KW-0698">rRNA processing</keyword>
<dbReference type="InterPro" id="IPR023542">
    <property type="entry name" value="RLMI"/>
</dbReference>
<dbReference type="Gene3D" id="3.30.750.80">
    <property type="entry name" value="RNA methyltransferase domain (HRMD) like"/>
    <property type="match status" value="1"/>
</dbReference>
<keyword evidence="6 9" id="KW-0949">S-adenosyl-L-methionine</keyword>
<evidence type="ECO:0000256" key="1">
    <source>
        <dbReference type="ARBA" id="ARBA00004496"/>
    </source>
</evidence>
<dbReference type="InterPro" id="IPR036974">
    <property type="entry name" value="PUA_sf"/>
</dbReference>
<dbReference type="Pfam" id="PF17785">
    <property type="entry name" value="PUA_3"/>
    <property type="match status" value="1"/>
</dbReference>
<proteinExistence type="inferred from homology"/>
<dbReference type="SUPFAM" id="SSF53335">
    <property type="entry name" value="S-adenosyl-L-methionine-dependent methyltransferases"/>
    <property type="match status" value="1"/>
</dbReference>
<evidence type="ECO:0000256" key="2">
    <source>
        <dbReference type="ARBA" id="ARBA00022490"/>
    </source>
</evidence>
<dbReference type="CDD" id="cd11572">
    <property type="entry name" value="RlmI_M_like"/>
    <property type="match status" value="1"/>
</dbReference>
<dbReference type="Proteomes" id="UP000825078">
    <property type="component" value="Chromosome"/>
</dbReference>
<dbReference type="EC" id="2.1.1.191" evidence="9"/>
<evidence type="ECO:0000256" key="8">
    <source>
        <dbReference type="ARBA" id="ARBA00038091"/>
    </source>
</evidence>
<dbReference type="HAMAP" id="MF_01857">
    <property type="entry name" value="23SrRNA_methyltr_I"/>
    <property type="match status" value="1"/>
</dbReference>
<organism evidence="11 12">
    <name type="scientific">Shewanella algae</name>
    <dbReference type="NCBI Taxonomy" id="38313"/>
    <lineage>
        <taxon>Bacteria</taxon>
        <taxon>Pseudomonadati</taxon>
        <taxon>Pseudomonadota</taxon>
        <taxon>Gammaproteobacteria</taxon>
        <taxon>Alteromonadales</taxon>
        <taxon>Shewanellaceae</taxon>
        <taxon>Shewanella</taxon>
    </lineage>
</organism>
<dbReference type="PANTHER" id="PTHR42873:SF1">
    <property type="entry name" value="S-ADENOSYLMETHIONINE-DEPENDENT METHYLTRANSFERASE DOMAIN-CONTAINING PROTEIN"/>
    <property type="match status" value="1"/>
</dbReference>
<dbReference type="PROSITE" id="PS50890">
    <property type="entry name" value="PUA"/>
    <property type="match status" value="1"/>
</dbReference>
<dbReference type="InterPro" id="IPR002478">
    <property type="entry name" value="PUA"/>
</dbReference>
<name>A0AAD1NLU5_9GAMM</name>
<evidence type="ECO:0000256" key="5">
    <source>
        <dbReference type="ARBA" id="ARBA00022679"/>
    </source>
</evidence>
<evidence type="ECO:0000256" key="3">
    <source>
        <dbReference type="ARBA" id="ARBA00022552"/>
    </source>
</evidence>
<keyword evidence="4 9" id="KW-0489">Methyltransferase</keyword>
<comment type="subcellular location">
    <subcellularLocation>
        <location evidence="1 9">Cytoplasm</location>
    </subcellularLocation>
</comment>
<keyword evidence="5 9" id="KW-0808">Transferase</keyword>
<dbReference type="InterPro" id="IPR041532">
    <property type="entry name" value="RlmI-like_PUA"/>
</dbReference>
<feature type="domain" description="PUA" evidence="10">
    <location>
        <begin position="22"/>
        <end position="107"/>
    </location>
</feature>
<dbReference type="GO" id="GO:0003723">
    <property type="term" value="F:RNA binding"/>
    <property type="evidence" value="ECO:0007669"/>
    <property type="project" value="UniProtKB-KW"/>
</dbReference>
<keyword evidence="7 9" id="KW-0694">RNA-binding</keyword>